<proteinExistence type="predicted"/>
<gene>
    <name evidence="1" type="ORF">I7I51_05444</name>
</gene>
<dbReference type="AlphaFoldDB" id="A0A8A1M7E3"/>
<organism evidence="1 2">
    <name type="scientific">Ajellomyces capsulatus</name>
    <name type="common">Darling's disease fungus</name>
    <name type="synonym">Histoplasma capsulatum</name>
    <dbReference type="NCBI Taxonomy" id="5037"/>
    <lineage>
        <taxon>Eukaryota</taxon>
        <taxon>Fungi</taxon>
        <taxon>Dikarya</taxon>
        <taxon>Ascomycota</taxon>
        <taxon>Pezizomycotina</taxon>
        <taxon>Eurotiomycetes</taxon>
        <taxon>Eurotiomycetidae</taxon>
        <taxon>Onygenales</taxon>
        <taxon>Ajellomycetaceae</taxon>
        <taxon>Histoplasma</taxon>
    </lineage>
</organism>
<dbReference type="VEuPathDB" id="FungiDB:I7I51_05444"/>
<evidence type="ECO:0000313" key="1">
    <source>
        <dbReference type="EMBL" id="QSS60643.1"/>
    </source>
</evidence>
<dbReference type="Proteomes" id="UP000663671">
    <property type="component" value="Chromosome 4"/>
</dbReference>
<reference evidence="1" key="1">
    <citation type="submission" date="2021-01" db="EMBL/GenBank/DDBJ databases">
        <title>Chromosome-level genome assembly of a human fungal pathogen reveals clustering of transcriptionally co-regulated genes.</title>
        <authorList>
            <person name="Voorhies M."/>
            <person name="Cohen S."/>
            <person name="Shea T.P."/>
            <person name="Petrus S."/>
            <person name="Munoz J.F."/>
            <person name="Poplawski S."/>
            <person name="Goldman W.E."/>
            <person name="Michael T."/>
            <person name="Cuomo C.A."/>
            <person name="Sil A."/>
            <person name="Beyhan S."/>
        </authorList>
    </citation>
    <scope>NUCLEOTIDE SEQUENCE</scope>
    <source>
        <strain evidence="1">WU24</strain>
    </source>
</reference>
<evidence type="ECO:0000313" key="2">
    <source>
        <dbReference type="Proteomes" id="UP000663671"/>
    </source>
</evidence>
<name>A0A8A1M7E3_AJECA</name>
<accession>A0A8A1M7E3</accession>
<protein>
    <submittedName>
        <fullName evidence="1">Uncharacterized protein</fullName>
    </submittedName>
</protein>
<sequence>MIYAGLKVEGSTFFFSAGPTCTWWFFPPPEVKNNPLTLRMSITPNSSAVYHQQYGVYPQHIPYLCIDVTNRLAQVWLCGRHIPLRRRQTCRRRQKRIVIKERPDRDALQEGQECCPSIREQAEGRTDIPQTDSAYAM</sequence>
<dbReference type="EMBL" id="CP069110">
    <property type="protein sequence ID" value="QSS60643.1"/>
    <property type="molecule type" value="Genomic_DNA"/>
</dbReference>